<gene>
    <name evidence="2" type="ORF">SAMN05216559_0288</name>
</gene>
<evidence type="ECO:0000313" key="3">
    <source>
        <dbReference type="Proteomes" id="UP000199062"/>
    </source>
</evidence>
<evidence type="ECO:0000259" key="1">
    <source>
        <dbReference type="Pfam" id="PF01882"/>
    </source>
</evidence>
<dbReference type="Pfam" id="PF01882">
    <property type="entry name" value="DUF58"/>
    <property type="match status" value="1"/>
</dbReference>
<feature type="domain" description="DUF58" evidence="1">
    <location>
        <begin position="197"/>
        <end position="331"/>
    </location>
</feature>
<proteinExistence type="predicted"/>
<dbReference type="EMBL" id="FOZK01000001">
    <property type="protein sequence ID" value="SFR86960.1"/>
    <property type="molecule type" value="Genomic_DNA"/>
</dbReference>
<dbReference type="AlphaFoldDB" id="A0A1I6K7W1"/>
<protein>
    <submittedName>
        <fullName evidence="2">Uncharacterized conserved protein, DUF58 family, contains vWF domain</fullName>
    </submittedName>
</protein>
<dbReference type="OrthoDB" id="3263at2157"/>
<organism evidence="2 3">
    <name type="scientific">Halomicrobium zhouii</name>
    <dbReference type="NCBI Taxonomy" id="767519"/>
    <lineage>
        <taxon>Archaea</taxon>
        <taxon>Methanobacteriati</taxon>
        <taxon>Methanobacteriota</taxon>
        <taxon>Stenosarchaea group</taxon>
        <taxon>Halobacteria</taxon>
        <taxon>Halobacteriales</taxon>
        <taxon>Haloarculaceae</taxon>
        <taxon>Halomicrobium</taxon>
    </lineage>
</organism>
<accession>A0A1I6K7W1</accession>
<dbReference type="PANTHER" id="PTHR33608">
    <property type="entry name" value="BLL2464 PROTEIN"/>
    <property type="match status" value="1"/>
</dbReference>
<evidence type="ECO:0000313" key="2">
    <source>
        <dbReference type="EMBL" id="SFR86960.1"/>
    </source>
</evidence>
<keyword evidence="3" id="KW-1185">Reference proteome</keyword>
<reference evidence="2 3" key="1">
    <citation type="submission" date="2016-10" db="EMBL/GenBank/DDBJ databases">
        <authorList>
            <person name="de Groot N.N."/>
        </authorList>
    </citation>
    <scope>NUCLEOTIDE SEQUENCE [LARGE SCALE GENOMIC DNA]</scope>
    <source>
        <strain evidence="2 3">CGMCC 1.10457</strain>
    </source>
</reference>
<dbReference type="PANTHER" id="PTHR33608:SF7">
    <property type="entry name" value="DUF58 DOMAIN-CONTAINING PROTEIN"/>
    <property type="match status" value="1"/>
</dbReference>
<name>A0A1I6K7W1_9EURY</name>
<dbReference type="STRING" id="767519.SAMN05216559_0288"/>
<dbReference type="PROSITE" id="PS51257">
    <property type="entry name" value="PROKAR_LIPOPROTEIN"/>
    <property type="match status" value="1"/>
</dbReference>
<dbReference type="InterPro" id="IPR002881">
    <property type="entry name" value="DUF58"/>
</dbReference>
<sequence length="475" mass="51143">MEVTRRYWTLVAVGLFLACWGVVVAQPLALLGAAGVAAWLVARQFTFARAVGRVPATLDVSVTTAPRLMAEESAQLSVDAELARALPVTVAVTVTPPPGARGGPVAVTLDSGERAAVDHATLTWPVAGSFRVDDVTARITDDTGLFGQTAVLDVGVDVAVDPRAPSDVHVGEGGDRIAAGFGEHEAGRPGGDVEPVEVREYVPGDAVRQIDWKSTARLDQPHVREFEGNTDRETLLFFDHRATMADGRPGTRKIDYARQLAVALVDQVGRSDDKLGYYAVGDGGTTALIDPGTRTETWRPVRNHLFEVEPTRGAPAASDPVRPTAARAASAHLDSDDSAFGRTLAPYFAARDAYRRRFDSRPLYRTVRNAEFGAATAVWTVIVTDDADRAALREAVTYARGESDQVTVFLTPTALFADGDVADLDAAYDRYSEFEAFRRELANLEGVSAYEVGPADKLAAVLSVGRDRRRRRARV</sequence>
<dbReference type="RefSeq" id="WP_089813196.1">
    <property type="nucleotide sequence ID" value="NZ_FOZK01000001.1"/>
</dbReference>
<dbReference type="Proteomes" id="UP000199062">
    <property type="component" value="Unassembled WGS sequence"/>
</dbReference>